<sequence>MDDRNPTTCDPTPCGNEIEHQNSEDTPDWTPATVKAAVRTGDRLLGIDLGSKTIGLAVSDGLWMSATPLQTIRRTKFSKDVVELLAVVEKYEIRALVLGLPVEMDGTEGKRCQSTRQFMANLKGLGNRLSELPVALWDERLSTAAVQRMMISEMDMSRQKRAEIVDKAAAAYILQGFMDAMGFVR</sequence>
<evidence type="ECO:0000259" key="7">
    <source>
        <dbReference type="SMART" id="SM00732"/>
    </source>
</evidence>
<dbReference type="EMBL" id="FTOA01000005">
    <property type="protein sequence ID" value="SIS97284.1"/>
    <property type="molecule type" value="Genomic_DNA"/>
</dbReference>
<evidence type="ECO:0000256" key="1">
    <source>
        <dbReference type="ARBA" id="ARBA00022490"/>
    </source>
</evidence>
<dbReference type="EC" id="3.1.-.-" evidence="5"/>
<dbReference type="SMART" id="SM00732">
    <property type="entry name" value="YqgFc"/>
    <property type="match status" value="1"/>
</dbReference>
<dbReference type="InterPro" id="IPR037027">
    <property type="entry name" value="YqgF/RNaseH-like_dom_sf"/>
</dbReference>
<evidence type="ECO:0000313" key="8">
    <source>
        <dbReference type="EMBL" id="SIS97284.1"/>
    </source>
</evidence>
<dbReference type="GO" id="GO:0016788">
    <property type="term" value="F:hydrolase activity, acting on ester bonds"/>
    <property type="evidence" value="ECO:0007669"/>
    <property type="project" value="UniProtKB-UniRule"/>
</dbReference>
<gene>
    <name evidence="8" type="ORF">SAMN05421779_10597</name>
</gene>
<keyword evidence="4 5" id="KW-0378">Hydrolase</keyword>
<dbReference type="GO" id="GO:0005829">
    <property type="term" value="C:cytosol"/>
    <property type="evidence" value="ECO:0007669"/>
    <property type="project" value="TreeGrafter"/>
</dbReference>
<keyword evidence="2 5" id="KW-0690">Ribosome biogenesis</keyword>
<evidence type="ECO:0000256" key="4">
    <source>
        <dbReference type="ARBA" id="ARBA00022801"/>
    </source>
</evidence>
<keyword evidence="9" id="KW-1185">Reference proteome</keyword>
<dbReference type="GO" id="GO:0000967">
    <property type="term" value="P:rRNA 5'-end processing"/>
    <property type="evidence" value="ECO:0007669"/>
    <property type="project" value="UniProtKB-UniRule"/>
</dbReference>
<evidence type="ECO:0000256" key="2">
    <source>
        <dbReference type="ARBA" id="ARBA00022517"/>
    </source>
</evidence>
<feature type="compositionally biased region" description="Polar residues" evidence="6">
    <location>
        <begin position="1"/>
        <end position="10"/>
    </location>
</feature>
<dbReference type="SUPFAM" id="SSF53098">
    <property type="entry name" value="Ribonuclease H-like"/>
    <property type="match status" value="1"/>
</dbReference>
<comment type="function">
    <text evidence="5">Could be a nuclease involved in processing of the 5'-end of pre-16S rRNA.</text>
</comment>
<keyword evidence="1 5" id="KW-0963">Cytoplasm</keyword>
<evidence type="ECO:0000256" key="6">
    <source>
        <dbReference type="SAM" id="MobiDB-lite"/>
    </source>
</evidence>
<dbReference type="Gene3D" id="3.30.420.140">
    <property type="entry name" value="YqgF/RNase H-like domain"/>
    <property type="match status" value="1"/>
</dbReference>
<dbReference type="GO" id="GO:0004518">
    <property type="term" value="F:nuclease activity"/>
    <property type="evidence" value="ECO:0007669"/>
    <property type="project" value="UniProtKB-KW"/>
</dbReference>
<dbReference type="InterPro" id="IPR012337">
    <property type="entry name" value="RNaseH-like_sf"/>
</dbReference>
<evidence type="ECO:0000256" key="5">
    <source>
        <dbReference type="HAMAP-Rule" id="MF_00651"/>
    </source>
</evidence>
<name>A0A1N7NFZ9_9PROT</name>
<evidence type="ECO:0000256" key="3">
    <source>
        <dbReference type="ARBA" id="ARBA00022722"/>
    </source>
</evidence>
<dbReference type="AlphaFoldDB" id="A0A1N7NFZ9"/>
<dbReference type="PANTHER" id="PTHR33317:SF4">
    <property type="entry name" value="POLYNUCLEOTIDYL TRANSFERASE, RIBONUCLEASE H-LIKE SUPERFAMILY PROTEIN"/>
    <property type="match status" value="1"/>
</dbReference>
<dbReference type="Proteomes" id="UP000185678">
    <property type="component" value="Unassembled WGS sequence"/>
</dbReference>
<dbReference type="CDD" id="cd16964">
    <property type="entry name" value="YqgF"/>
    <property type="match status" value="1"/>
</dbReference>
<accession>A0A1N7NFZ9</accession>
<feature type="region of interest" description="Disordered" evidence="6">
    <location>
        <begin position="1"/>
        <end position="29"/>
    </location>
</feature>
<comment type="similarity">
    <text evidence="5">Belongs to the YqgF HJR family.</text>
</comment>
<dbReference type="OrthoDB" id="9796140at2"/>
<dbReference type="InterPro" id="IPR006641">
    <property type="entry name" value="YqgF/RNaseH-like_dom"/>
</dbReference>
<proteinExistence type="inferred from homology"/>
<keyword evidence="3 5" id="KW-0540">Nuclease</keyword>
<evidence type="ECO:0000313" key="9">
    <source>
        <dbReference type="Proteomes" id="UP000185678"/>
    </source>
</evidence>
<dbReference type="NCBIfam" id="TIGR00250">
    <property type="entry name" value="RNAse_H_YqgF"/>
    <property type="match status" value="1"/>
</dbReference>
<feature type="domain" description="YqgF/RNase H-like" evidence="7">
    <location>
        <begin position="42"/>
        <end position="146"/>
    </location>
</feature>
<dbReference type="PANTHER" id="PTHR33317">
    <property type="entry name" value="POLYNUCLEOTIDYL TRANSFERASE, RIBONUCLEASE H-LIKE SUPERFAMILY PROTEIN"/>
    <property type="match status" value="1"/>
</dbReference>
<dbReference type="STRING" id="80876.SAMN05421779_10597"/>
<reference evidence="8 9" key="1">
    <citation type="submission" date="2017-01" db="EMBL/GenBank/DDBJ databases">
        <authorList>
            <person name="Mah S.A."/>
            <person name="Swanson W.J."/>
            <person name="Moy G.W."/>
            <person name="Vacquier V.D."/>
        </authorList>
    </citation>
    <scope>NUCLEOTIDE SEQUENCE [LARGE SCALE GENOMIC DNA]</scope>
    <source>
        <strain evidence="8 9">DSM 11589</strain>
    </source>
</reference>
<dbReference type="InterPro" id="IPR005227">
    <property type="entry name" value="YqgF"/>
</dbReference>
<dbReference type="Pfam" id="PF03652">
    <property type="entry name" value="RuvX"/>
    <property type="match status" value="1"/>
</dbReference>
<comment type="subcellular location">
    <subcellularLocation>
        <location evidence="5">Cytoplasm</location>
    </subcellularLocation>
</comment>
<dbReference type="HAMAP" id="MF_00651">
    <property type="entry name" value="Nuclease_YqgF"/>
    <property type="match status" value="1"/>
</dbReference>
<dbReference type="RefSeq" id="WP_084194853.1">
    <property type="nucleotide sequence ID" value="NZ_FTOA01000005.1"/>
</dbReference>
<organism evidence="8 9">
    <name type="scientific">Insolitispirillum peregrinum</name>
    <dbReference type="NCBI Taxonomy" id="80876"/>
    <lineage>
        <taxon>Bacteria</taxon>
        <taxon>Pseudomonadati</taxon>
        <taxon>Pseudomonadota</taxon>
        <taxon>Alphaproteobacteria</taxon>
        <taxon>Rhodospirillales</taxon>
        <taxon>Novispirillaceae</taxon>
        <taxon>Insolitispirillum</taxon>
    </lineage>
</organism>
<protein>
    <recommendedName>
        <fullName evidence="5">Putative pre-16S rRNA nuclease</fullName>
        <ecNumber evidence="5">3.1.-.-</ecNumber>
    </recommendedName>
</protein>